<dbReference type="PRINTS" id="PR00111">
    <property type="entry name" value="ABHYDROLASE"/>
</dbReference>
<dbReference type="EMBL" id="WKJM01000005">
    <property type="protein sequence ID" value="MRX07897.1"/>
    <property type="molecule type" value="Genomic_DNA"/>
</dbReference>
<organism evidence="3 4">
    <name type="scientific">Duganella alba</name>
    <dbReference type="NCBI Taxonomy" id="2666081"/>
    <lineage>
        <taxon>Bacteria</taxon>
        <taxon>Pseudomonadati</taxon>
        <taxon>Pseudomonadota</taxon>
        <taxon>Betaproteobacteria</taxon>
        <taxon>Burkholderiales</taxon>
        <taxon>Oxalobacteraceae</taxon>
        <taxon>Telluria group</taxon>
        <taxon>Duganella</taxon>
    </lineage>
</organism>
<dbReference type="GO" id="GO:0016787">
    <property type="term" value="F:hydrolase activity"/>
    <property type="evidence" value="ECO:0007669"/>
    <property type="project" value="UniProtKB-KW"/>
</dbReference>
<proteinExistence type="predicted"/>
<name>A0A6L5QDT3_9BURK</name>
<gene>
    <name evidence="3" type="ORF">GJ697_08645</name>
</gene>
<accession>A0A6L5QDT3</accession>
<feature type="domain" description="AB hydrolase-1" evidence="2">
    <location>
        <begin position="20"/>
        <end position="243"/>
    </location>
</feature>
<dbReference type="GO" id="GO:0016020">
    <property type="term" value="C:membrane"/>
    <property type="evidence" value="ECO:0007669"/>
    <property type="project" value="TreeGrafter"/>
</dbReference>
<dbReference type="InterPro" id="IPR050266">
    <property type="entry name" value="AB_hydrolase_sf"/>
</dbReference>
<dbReference type="SUPFAM" id="SSF53474">
    <property type="entry name" value="alpha/beta-Hydrolases"/>
    <property type="match status" value="1"/>
</dbReference>
<keyword evidence="1 3" id="KW-0378">Hydrolase</keyword>
<evidence type="ECO:0000259" key="2">
    <source>
        <dbReference type="Pfam" id="PF00561"/>
    </source>
</evidence>
<dbReference type="PANTHER" id="PTHR43798:SF31">
    <property type="entry name" value="AB HYDROLASE SUPERFAMILY PROTEIN YCLE"/>
    <property type="match status" value="1"/>
</dbReference>
<evidence type="ECO:0000313" key="3">
    <source>
        <dbReference type="EMBL" id="MRX07897.1"/>
    </source>
</evidence>
<dbReference type="AlphaFoldDB" id="A0A6L5QDT3"/>
<evidence type="ECO:0000313" key="4">
    <source>
        <dbReference type="Proteomes" id="UP000481037"/>
    </source>
</evidence>
<dbReference type="Proteomes" id="UP000481037">
    <property type="component" value="Unassembled WGS sequence"/>
</dbReference>
<dbReference type="InterPro" id="IPR000073">
    <property type="entry name" value="AB_hydrolase_1"/>
</dbReference>
<keyword evidence="4" id="KW-1185">Reference proteome</keyword>
<comment type="caution">
    <text evidence="3">The sequence shown here is derived from an EMBL/GenBank/DDBJ whole genome shotgun (WGS) entry which is preliminary data.</text>
</comment>
<sequence>MHITVNNIRLHVSQQDGNGPALVFLHYWGGSSRTWRAVIDALPAGYRSLAPDLRGWGDSDAPANNAYALTDFAADVEHLVAALDLKQYVLVGHSMGGKIAQLLASRRPQGLQGLVLVATAPPTPLALPPEARAAMESAYNSPESVGMSIDHMLTAKPLSAAQRDQVITDSLRGAPQARVAWPSYTSRKDISEDVTKIIVPTIVIAGELDKVDPVAVLQAEVLSRIPQATLRVLPGTGHLSPLESAPELAGLIADFVASLA</sequence>
<dbReference type="PANTHER" id="PTHR43798">
    <property type="entry name" value="MONOACYLGLYCEROL LIPASE"/>
    <property type="match status" value="1"/>
</dbReference>
<reference evidence="3 4" key="1">
    <citation type="submission" date="2019-11" db="EMBL/GenBank/DDBJ databases">
        <title>Novel species isolated from a subtropical stream in China.</title>
        <authorList>
            <person name="Lu H."/>
        </authorList>
    </citation>
    <scope>NUCLEOTIDE SEQUENCE [LARGE SCALE GENOMIC DNA]</scope>
    <source>
        <strain evidence="3 4">FT25W</strain>
    </source>
</reference>
<dbReference type="InterPro" id="IPR029058">
    <property type="entry name" value="AB_hydrolase_fold"/>
</dbReference>
<dbReference type="RefSeq" id="WP_154362413.1">
    <property type="nucleotide sequence ID" value="NZ_WKJM01000005.1"/>
</dbReference>
<dbReference type="Gene3D" id="3.40.50.1820">
    <property type="entry name" value="alpha/beta hydrolase"/>
    <property type="match status" value="1"/>
</dbReference>
<dbReference type="Pfam" id="PF00561">
    <property type="entry name" value="Abhydrolase_1"/>
    <property type="match status" value="1"/>
</dbReference>
<protein>
    <submittedName>
        <fullName evidence="3">Alpha/beta fold hydrolase</fullName>
    </submittedName>
</protein>
<evidence type="ECO:0000256" key="1">
    <source>
        <dbReference type="ARBA" id="ARBA00022801"/>
    </source>
</evidence>